<keyword evidence="2 4" id="KW-0472">Membrane</keyword>
<evidence type="ECO:0000256" key="5">
    <source>
        <dbReference type="SAM" id="MobiDB-lite"/>
    </source>
</evidence>
<dbReference type="PANTHER" id="PTHR30329">
    <property type="entry name" value="STATOR ELEMENT OF FLAGELLAR MOTOR COMPLEX"/>
    <property type="match status" value="1"/>
</dbReference>
<evidence type="ECO:0000256" key="3">
    <source>
        <dbReference type="ARBA" id="ARBA00023237"/>
    </source>
</evidence>
<dbReference type="RefSeq" id="WP_090627188.1">
    <property type="nucleotide sequence ID" value="NZ_FOCP01000001.1"/>
</dbReference>
<dbReference type="GO" id="GO:0009279">
    <property type="term" value="C:cell outer membrane"/>
    <property type="evidence" value="ECO:0007669"/>
    <property type="project" value="UniProtKB-SubCell"/>
</dbReference>
<dbReference type="AlphaFoldDB" id="A0A1H8AS74"/>
<evidence type="ECO:0000256" key="2">
    <source>
        <dbReference type="ARBA" id="ARBA00023136"/>
    </source>
</evidence>
<dbReference type="PROSITE" id="PS51123">
    <property type="entry name" value="OMPA_2"/>
    <property type="match status" value="1"/>
</dbReference>
<dbReference type="InterPro" id="IPR050330">
    <property type="entry name" value="Bact_OuterMem_StrucFunc"/>
</dbReference>
<dbReference type="PANTHER" id="PTHR30329:SF21">
    <property type="entry name" value="LIPOPROTEIN YIAD-RELATED"/>
    <property type="match status" value="1"/>
</dbReference>
<feature type="domain" description="OmpA-like" evidence="6">
    <location>
        <begin position="42"/>
        <end position="167"/>
    </location>
</feature>
<dbReference type="Gene3D" id="3.30.1330.60">
    <property type="entry name" value="OmpA-like domain"/>
    <property type="match status" value="1"/>
</dbReference>
<evidence type="ECO:0000256" key="4">
    <source>
        <dbReference type="PROSITE-ProRule" id="PRU00473"/>
    </source>
</evidence>
<organism evidence="7 8">
    <name type="scientific">Nitrosomonas marina</name>
    <dbReference type="NCBI Taxonomy" id="917"/>
    <lineage>
        <taxon>Bacteria</taxon>
        <taxon>Pseudomonadati</taxon>
        <taxon>Pseudomonadota</taxon>
        <taxon>Betaproteobacteria</taxon>
        <taxon>Nitrosomonadales</taxon>
        <taxon>Nitrosomonadaceae</taxon>
        <taxon>Nitrosomonas</taxon>
    </lineage>
</organism>
<dbReference type="SUPFAM" id="SSF103088">
    <property type="entry name" value="OmpA-like"/>
    <property type="match status" value="1"/>
</dbReference>
<evidence type="ECO:0000313" key="8">
    <source>
        <dbReference type="Proteomes" id="UP000199459"/>
    </source>
</evidence>
<dbReference type="Pfam" id="PF00691">
    <property type="entry name" value="OmpA"/>
    <property type="match status" value="1"/>
</dbReference>
<gene>
    <name evidence="7" type="ORF">SAMN05216325_101271</name>
</gene>
<comment type="subcellular location">
    <subcellularLocation>
        <location evidence="1">Cell outer membrane</location>
    </subcellularLocation>
</comment>
<protein>
    <submittedName>
        <fullName evidence="7">Outer membrane protein OmpA</fullName>
    </submittedName>
</protein>
<dbReference type="InterPro" id="IPR006664">
    <property type="entry name" value="OMP_bac"/>
</dbReference>
<name>A0A1H8AS74_9PROT</name>
<dbReference type="CDD" id="cd07185">
    <property type="entry name" value="OmpA_C-like"/>
    <property type="match status" value="1"/>
</dbReference>
<dbReference type="EMBL" id="FOCP01000001">
    <property type="protein sequence ID" value="SEM72659.1"/>
    <property type="molecule type" value="Genomic_DNA"/>
</dbReference>
<keyword evidence="3" id="KW-0998">Cell outer membrane</keyword>
<dbReference type="OrthoDB" id="9782229at2"/>
<accession>A0A1H8AS74</accession>
<dbReference type="PRINTS" id="PR01021">
    <property type="entry name" value="OMPADOMAIN"/>
</dbReference>
<dbReference type="Proteomes" id="UP000199459">
    <property type="component" value="Unassembled WGS sequence"/>
</dbReference>
<evidence type="ECO:0000259" key="6">
    <source>
        <dbReference type="PROSITE" id="PS51123"/>
    </source>
</evidence>
<dbReference type="InterPro" id="IPR036737">
    <property type="entry name" value="OmpA-like_sf"/>
</dbReference>
<dbReference type="PROSITE" id="PS51257">
    <property type="entry name" value="PROKAR_LIPOPROTEIN"/>
    <property type="match status" value="1"/>
</dbReference>
<reference evidence="7 8" key="1">
    <citation type="submission" date="2016-10" db="EMBL/GenBank/DDBJ databases">
        <authorList>
            <person name="de Groot N.N."/>
        </authorList>
    </citation>
    <scope>NUCLEOTIDE SEQUENCE [LARGE SCALE GENOMIC DNA]</scope>
    <source>
        <strain evidence="7 8">Nm22</strain>
    </source>
</reference>
<feature type="region of interest" description="Disordered" evidence="5">
    <location>
        <begin position="134"/>
        <end position="155"/>
    </location>
</feature>
<evidence type="ECO:0000313" key="7">
    <source>
        <dbReference type="EMBL" id="SEM72659.1"/>
    </source>
</evidence>
<evidence type="ECO:0000256" key="1">
    <source>
        <dbReference type="ARBA" id="ARBA00004442"/>
    </source>
</evidence>
<sequence length="167" mass="18639">MNKGTLLFIFLLVLLTAGCASQYSNRQLLELLGDMGLKTAHHEKGIVVFLPEVYFEFDSSQLTAAALEKLSDISSVLIDPRASNRYILVEGHTDSIGNRHYNERLSMNRADAVADALIAYGVNDFRITRRGYGQKYPIAPNTTPDGRDNPEGRAQNRRVEIVVVENK</sequence>
<dbReference type="STRING" id="917.SAMN05216326_11172"/>
<proteinExistence type="predicted"/>
<dbReference type="InterPro" id="IPR006665">
    <property type="entry name" value="OmpA-like"/>
</dbReference>